<organism evidence="3 4">
    <name type="scientific">Candidatus Polarisedimenticola svalbardensis</name>
    <dbReference type="NCBI Taxonomy" id="2886004"/>
    <lineage>
        <taxon>Bacteria</taxon>
        <taxon>Pseudomonadati</taxon>
        <taxon>Acidobacteriota</taxon>
        <taxon>Candidatus Polarisedimenticolia</taxon>
        <taxon>Candidatus Polarisedimenticolales</taxon>
        <taxon>Candidatus Polarisedimenticolaceae</taxon>
        <taxon>Candidatus Polarisedimenticola</taxon>
    </lineage>
</organism>
<accession>A0A8J6Y8X2</accession>
<evidence type="ECO:0000313" key="4">
    <source>
        <dbReference type="Proteomes" id="UP000648239"/>
    </source>
</evidence>
<feature type="compositionally biased region" description="Low complexity" evidence="2">
    <location>
        <begin position="675"/>
        <end position="687"/>
    </location>
</feature>
<reference evidence="3 4" key="1">
    <citation type="submission" date="2020-08" db="EMBL/GenBank/DDBJ databases">
        <title>Acidobacteriota in marine sediments use diverse sulfur dissimilation pathways.</title>
        <authorList>
            <person name="Wasmund K."/>
        </authorList>
    </citation>
    <scope>NUCLEOTIDE SEQUENCE [LARGE SCALE GENOMIC DNA]</scope>
    <source>
        <strain evidence="3">MAG AM4</strain>
    </source>
</reference>
<evidence type="ECO:0000256" key="2">
    <source>
        <dbReference type="SAM" id="MobiDB-lite"/>
    </source>
</evidence>
<dbReference type="InterPro" id="IPR013517">
    <property type="entry name" value="FG-GAP"/>
</dbReference>
<dbReference type="PANTHER" id="PTHR44103">
    <property type="entry name" value="PROPROTEIN CONVERTASE P"/>
    <property type="match status" value="1"/>
</dbReference>
<protein>
    <submittedName>
        <fullName evidence="3">VCBS repeat-containing protein</fullName>
    </submittedName>
</protein>
<keyword evidence="1" id="KW-0732">Signal</keyword>
<name>A0A8J6Y8X2_9BACT</name>
<dbReference type="Gene3D" id="2.130.10.130">
    <property type="entry name" value="Integrin alpha, N-terminal"/>
    <property type="match status" value="1"/>
</dbReference>
<dbReference type="Proteomes" id="UP000648239">
    <property type="component" value="Unassembled WGS sequence"/>
</dbReference>
<dbReference type="InterPro" id="IPR028994">
    <property type="entry name" value="Integrin_alpha_N"/>
</dbReference>
<dbReference type="SUPFAM" id="SSF69318">
    <property type="entry name" value="Integrin alpha N-terminal domain"/>
    <property type="match status" value="3"/>
</dbReference>
<dbReference type="Pfam" id="PF13517">
    <property type="entry name" value="FG-GAP_3"/>
    <property type="match status" value="6"/>
</dbReference>
<evidence type="ECO:0000256" key="1">
    <source>
        <dbReference type="ARBA" id="ARBA00022729"/>
    </source>
</evidence>
<feature type="region of interest" description="Disordered" evidence="2">
    <location>
        <begin position="667"/>
        <end position="687"/>
    </location>
</feature>
<dbReference type="PANTHER" id="PTHR44103:SF1">
    <property type="entry name" value="PROPROTEIN CONVERTASE P"/>
    <property type="match status" value="1"/>
</dbReference>
<proteinExistence type="predicted"/>
<dbReference type="EMBL" id="JACXWD010000092">
    <property type="protein sequence ID" value="MBD3869455.1"/>
    <property type="molecule type" value="Genomic_DNA"/>
</dbReference>
<evidence type="ECO:0000313" key="3">
    <source>
        <dbReference type="EMBL" id="MBD3869455.1"/>
    </source>
</evidence>
<sequence>MFLFGWGTAIAVEIPFGAEQVLTGTTLGARSVRLADLDHDGDLDFLFASSDDDKIGWYENIDGAGTFGAQQLISSPGDHDAPQVVRAADMDGDGDCDILVVSELDHRIGWYANTGGAFGSQQLITSSATGATDAMPFDLDNDGDLDIAAVSSGDQIVGWYPNTDGAGTFGARALIDTGANGLTSVFVADLDGDNDGDILATASLANGVYWYENLGGAFGLRQVISDTATGAAAVHAGDIDRDGDQDVVYVSADDDTVIWRENLDGKMLLGGVQIVSVTSDGPQSVDGVDLDADGDLDLIVASSADNTVSWYENLNGSGLFGSEMVVSSTATGAQDAAAGDLDSDGDMDVASAAGTAGRIAWSDNQTTHRSGGYVFHATISNTAPVPEDVHAADLDGDGDDDLITATFDDDTVGWYKNLDGAGSFGPLQVITTAGDGPSGVHAADFDNDGDLDLMTVAFNDGWVAWHENLDGSGTFGERQLISGSSGASDVMVGDLDNDGDMDAVVSYEIAGALVWIRNNPPGTFDLSSQFNGSAGGARSLGLADIDLDGDLDVISALYGLDQVIWQENVGGVGMFGATRVLANVNNPTGAVPADLDGDGDPDVVILSETDGVRWHENRRWPNWFDLWHWTDASIVGGYGLATADMDADGDLDFLGALISPPRFASMENTDGSGTFGPVTTIDTTTGTPRTMVTADLDRNGAVDFAGGSNPDRIQWYSNAGGQFSLVTTPTAPPNPPAGEDDILAIEFQHLGSPGDGDIELTSLELLFESAPGQALTTTEVNDRVERLRVWLDDGSGEFESGTDTMVVDLDTLALAAGVQTVPFVDGDPNVQVSQASSRTYFVTLSSGTVYEELRVTHLTDPGSTAEDRDHDMPLTMADSPEVSVEVLLGADLCGAVEGILNAVDSPLVVGCTITVAAGKTLTLEPGLELRFHDGTSLEVAGTLTALGSQAQPTRLVGNGGVPAVGDWGGVVLNLGSGSGHQISYLEVAQADVGIVFQGGNGGVLSNTTFSEVNTPVFLGVNSNPVLSGLVSTGAAVLDGVQVSGGSWTINRTWTQAGLPYVQNPFETSSIEFTVGTIQAVDPGVAFKLAVGMDLFGAFTVNGTASQPVVFTAVNDDTVDRDSTPNDPAQPSAGSWQGLLIGAGSSVQIDHAEVAFGEIGVRLTAPSTLNNVHFRNNATLAILWPDIAVSLSDLSSSGSTLTDGIELTASSGWTVDHTWTNAGVPYVDLTDSWLTFSPVTTHTIEAGAIFKLSAGLTVQGTVLALGTASEPIVFTHPNDDAVGGVTTPGDPAPASPGDWTTFLLEAGSSGHQIEHAEFRYAQFGTMIHPGVAATITDSHYQNNVTSVKLETDAEAILTGLSSGGSQLLNGIELDLLNPWTIDRTWTAAGIPYVGDPASTDSLVFQAGTTQTIEPGAIFKLPNGITANGRMVANGTPDRLIIFTEINDDATAGDSTPSDPSPPESGGWTALSLSTVAGGHEISHAEVAYAQVGTFVSGPITIRDVHYRNNQTPLSVTENVYPVLSGLTQAGSTIRGGILLGSSADWTTPGTLTNAGIPYVSDAGFSFQAPLTIEAGAVFKVPANNLMVFMDTLTVTGSGPPARFTSLRDDSIGGDTNADGSSSVPAMGDWDGLVLNGGTGHLLENFQVHYASMGLRVGLGGVAMNARVDRGYFVNNFMALVVNDLAGATVTDSSFVANNLAVEINNATAAELGDLSDPDPNNDGRNNFACNTSIVAATGTSVMAENNWWGAFPPPAGLITGTVDVDPALNEESRTNPVIRDVRLALVNGGQDVRLDWVDLTPVCGYRVLRSTSPISGFGDISGALATPGFDDTGTGSTAVSQYYLVHVD</sequence>
<comment type="caution">
    <text evidence="3">The sequence shown here is derived from an EMBL/GenBank/DDBJ whole genome shotgun (WGS) entry which is preliminary data.</text>
</comment>
<gene>
    <name evidence="3" type="ORF">IFK94_15140</name>
</gene>